<proteinExistence type="predicted"/>
<dbReference type="AlphaFoldDB" id="A0AAD1UMW2"/>
<sequence length="189" mass="21589">MYACSTTNNELGAEKKSFNNIALCRTFGPNLSELFTAACNNSLDNILKVEDNLTLQNYWMTCEASLFANCGSLDSPSANSFRRLKPCKFVQPFYRNIQEIPISGVQSIWLEDSKEIKSALNCLKSSIRETRVLWHYIDVIIKNFELKDEIIIYNRNTISCKKRKIFVESITCLMNIITGLLLLLLSLKL</sequence>
<dbReference type="EMBL" id="CAMPGE010013743">
    <property type="protein sequence ID" value="CAI2372456.1"/>
    <property type="molecule type" value="Genomic_DNA"/>
</dbReference>
<dbReference type="Proteomes" id="UP001295684">
    <property type="component" value="Unassembled WGS sequence"/>
</dbReference>
<keyword evidence="3" id="KW-1185">Reference proteome</keyword>
<name>A0AAD1UMW2_EUPCR</name>
<feature type="transmembrane region" description="Helical" evidence="1">
    <location>
        <begin position="165"/>
        <end position="187"/>
    </location>
</feature>
<accession>A0AAD1UMW2</accession>
<evidence type="ECO:0000256" key="1">
    <source>
        <dbReference type="SAM" id="Phobius"/>
    </source>
</evidence>
<keyword evidence="1" id="KW-0812">Transmembrane</keyword>
<comment type="caution">
    <text evidence="2">The sequence shown here is derived from an EMBL/GenBank/DDBJ whole genome shotgun (WGS) entry which is preliminary data.</text>
</comment>
<reference evidence="2" key="1">
    <citation type="submission" date="2023-07" db="EMBL/GenBank/DDBJ databases">
        <authorList>
            <consortium name="AG Swart"/>
            <person name="Singh M."/>
            <person name="Singh A."/>
            <person name="Seah K."/>
            <person name="Emmerich C."/>
        </authorList>
    </citation>
    <scope>NUCLEOTIDE SEQUENCE</scope>
    <source>
        <strain evidence="2">DP1</strain>
    </source>
</reference>
<evidence type="ECO:0000313" key="3">
    <source>
        <dbReference type="Proteomes" id="UP001295684"/>
    </source>
</evidence>
<organism evidence="2 3">
    <name type="scientific">Euplotes crassus</name>
    <dbReference type="NCBI Taxonomy" id="5936"/>
    <lineage>
        <taxon>Eukaryota</taxon>
        <taxon>Sar</taxon>
        <taxon>Alveolata</taxon>
        <taxon>Ciliophora</taxon>
        <taxon>Intramacronucleata</taxon>
        <taxon>Spirotrichea</taxon>
        <taxon>Hypotrichia</taxon>
        <taxon>Euplotida</taxon>
        <taxon>Euplotidae</taxon>
        <taxon>Moneuplotes</taxon>
    </lineage>
</organism>
<protein>
    <submittedName>
        <fullName evidence="2">Uncharacterized protein</fullName>
    </submittedName>
</protein>
<keyword evidence="1" id="KW-0472">Membrane</keyword>
<keyword evidence="1" id="KW-1133">Transmembrane helix</keyword>
<evidence type="ECO:0000313" key="2">
    <source>
        <dbReference type="EMBL" id="CAI2372456.1"/>
    </source>
</evidence>
<gene>
    <name evidence="2" type="ORF">ECRASSUSDP1_LOCUS13786</name>
</gene>